<proteinExistence type="predicted"/>
<dbReference type="EMBL" id="SIRT01000021">
    <property type="protein sequence ID" value="TBM98493.1"/>
    <property type="molecule type" value="Genomic_DNA"/>
</dbReference>
<keyword evidence="2" id="KW-1185">Reference proteome</keyword>
<accession>A0A4Q9FG35</accession>
<gene>
    <name evidence="1" type="ORF">EYD45_16475</name>
</gene>
<dbReference type="AlphaFoldDB" id="A0A4Q9FG35"/>
<comment type="caution">
    <text evidence="1">The sequence shown here is derived from an EMBL/GenBank/DDBJ whole genome shotgun (WGS) entry which is preliminary data.</text>
</comment>
<dbReference type="OrthoDB" id="1437689at2"/>
<evidence type="ECO:0000313" key="2">
    <source>
        <dbReference type="Proteomes" id="UP000291142"/>
    </source>
</evidence>
<dbReference type="Proteomes" id="UP000291142">
    <property type="component" value="Unassembled WGS sequence"/>
</dbReference>
<sequence>MKLKHKSSIFIFGLLTLITLISCKEKKEAEALESVVDEKTNYVEVITNGMDFETVDEIKSGWTTFKYINKSFEPHFFILEKMPDTLGLTTYKKDLFPPFISAFEHFEKGEMEAGMKEFENIPEWFFKVELAGGVGLTSKKTTSISTIYLEPGTYIMECYVRMPNGLGHVFMGMIKELKVSNEPNGNEPPKADFKISISSEKGITFNDSIKSGNYKFEAKFEDQKQYEHLMGHDVNLVKIENDSLVTDLNNWLNIVDFNAFRSPEPEGLLFLGGVEDLPAGQTGYFEATLEKGNYVLISEIPNAVDRKMIKRFTVY</sequence>
<dbReference type="PROSITE" id="PS51257">
    <property type="entry name" value="PROKAR_LIPOPROTEIN"/>
    <property type="match status" value="1"/>
</dbReference>
<organism evidence="1 2">
    <name type="scientific">Hyunsoonleella flava</name>
    <dbReference type="NCBI Taxonomy" id="2527939"/>
    <lineage>
        <taxon>Bacteria</taxon>
        <taxon>Pseudomonadati</taxon>
        <taxon>Bacteroidota</taxon>
        <taxon>Flavobacteriia</taxon>
        <taxon>Flavobacteriales</taxon>
        <taxon>Flavobacteriaceae</taxon>
    </lineage>
</organism>
<dbReference type="RefSeq" id="WP_130965767.1">
    <property type="nucleotide sequence ID" value="NZ_SIRT01000021.1"/>
</dbReference>
<evidence type="ECO:0000313" key="1">
    <source>
        <dbReference type="EMBL" id="TBM98493.1"/>
    </source>
</evidence>
<name>A0A4Q9FG35_9FLAO</name>
<reference evidence="1 2" key="1">
    <citation type="submission" date="2019-02" db="EMBL/GenBank/DDBJ databases">
        <title>Hyunsoonleella sp., isolated from marine sediment.</title>
        <authorList>
            <person name="Liu B.-T."/>
        </authorList>
    </citation>
    <scope>NUCLEOTIDE SEQUENCE [LARGE SCALE GENOMIC DNA]</scope>
    <source>
        <strain evidence="1 2">T58</strain>
    </source>
</reference>
<protein>
    <submittedName>
        <fullName evidence="1">Uncharacterized protein</fullName>
    </submittedName>
</protein>